<proteinExistence type="inferred from homology"/>
<dbReference type="InterPro" id="IPR057326">
    <property type="entry name" value="KR_dom"/>
</dbReference>
<keyword evidence="2" id="KW-0521">NADP</keyword>
<dbReference type="InterPro" id="IPR036291">
    <property type="entry name" value="NAD(P)-bd_dom_sf"/>
</dbReference>
<dbReference type="GO" id="GO:0016491">
    <property type="term" value="F:oxidoreductase activity"/>
    <property type="evidence" value="ECO:0007669"/>
    <property type="project" value="UniProtKB-KW"/>
</dbReference>
<dbReference type="PANTHER" id="PTHR24320">
    <property type="entry name" value="RETINOL DEHYDROGENASE"/>
    <property type="match status" value="1"/>
</dbReference>
<comment type="similarity">
    <text evidence="1">Belongs to the short-chain dehydrogenases/reductases (SDR) family.</text>
</comment>
<dbReference type="OrthoDB" id="191139at2759"/>
<dbReference type="EMBL" id="WJXW01000004">
    <property type="protein sequence ID" value="KAF9737642.1"/>
    <property type="molecule type" value="Genomic_DNA"/>
</dbReference>
<dbReference type="Gene3D" id="3.40.50.720">
    <property type="entry name" value="NAD(P)-binding Rossmann-like Domain"/>
    <property type="match status" value="1"/>
</dbReference>
<dbReference type="AlphaFoldDB" id="A0A9P6GKX9"/>
<dbReference type="SUPFAM" id="SSF51735">
    <property type="entry name" value="NAD(P)-binding Rossmann-fold domains"/>
    <property type="match status" value="1"/>
</dbReference>
<sequence length="332" mass="35694">MDTLKRLWPQLRPTPSAPLTEANLPSQAGRVVLITGATAGVGYELSRILYNAGARVYMAARSSAKADQAMASIRTAHPVPTVAGGALAFLHLDYADLATVKPCALDFLSREPRLHVLFNNAGMASAPPKERSSAGLELHMQVNCVGGFLLTKLLTPALEAAAKDKEAAQAAVRVVFSSSMLVDAKAPADGVPPDELDNPSLDGDRNYAISKAGNWFLAAQFAQRLGPHGVVVLTQNPGNLRTAIFDDVPKAIVWASYPVLFRSIDGAHTSLWSGFSSDVTLADGGRYVVPWGKWHPNHRPEQLLAIKDESEGGKGYARHLYEWCEAKTKAFQ</sequence>
<evidence type="ECO:0000313" key="5">
    <source>
        <dbReference type="EMBL" id="KAF9737642.1"/>
    </source>
</evidence>
<reference evidence="5" key="1">
    <citation type="journal article" date="2020" name="Mol. Plant Microbe Interact.">
        <title>Genome Sequence of the Biocontrol Agent Coniothyrium minitans strain Conio (IMI 134523).</title>
        <authorList>
            <person name="Patel D."/>
            <person name="Shittu T.A."/>
            <person name="Baroncelli R."/>
            <person name="Muthumeenakshi S."/>
            <person name="Osborne T.H."/>
            <person name="Janganan T.K."/>
            <person name="Sreenivasaprasad S."/>
        </authorList>
    </citation>
    <scope>NUCLEOTIDE SEQUENCE</scope>
    <source>
        <strain evidence="5">Conio</strain>
    </source>
</reference>
<comment type="caution">
    <text evidence="5">The sequence shown here is derived from an EMBL/GenBank/DDBJ whole genome shotgun (WGS) entry which is preliminary data.</text>
</comment>
<evidence type="ECO:0000256" key="1">
    <source>
        <dbReference type="ARBA" id="ARBA00006484"/>
    </source>
</evidence>
<evidence type="ECO:0000313" key="6">
    <source>
        <dbReference type="Proteomes" id="UP000756921"/>
    </source>
</evidence>
<accession>A0A9P6GKX9</accession>
<keyword evidence="3" id="KW-0560">Oxidoreductase</keyword>
<dbReference type="Pfam" id="PF00106">
    <property type="entry name" value="adh_short"/>
    <property type="match status" value="1"/>
</dbReference>
<name>A0A9P6GKX9_9PLEO</name>
<dbReference type="Proteomes" id="UP000756921">
    <property type="component" value="Unassembled WGS sequence"/>
</dbReference>
<evidence type="ECO:0000256" key="2">
    <source>
        <dbReference type="ARBA" id="ARBA00022857"/>
    </source>
</evidence>
<dbReference type="SMART" id="SM00822">
    <property type="entry name" value="PKS_KR"/>
    <property type="match status" value="1"/>
</dbReference>
<organism evidence="5 6">
    <name type="scientific">Paraphaeosphaeria minitans</name>
    <dbReference type="NCBI Taxonomy" id="565426"/>
    <lineage>
        <taxon>Eukaryota</taxon>
        <taxon>Fungi</taxon>
        <taxon>Dikarya</taxon>
        <taxon>Ascomycota</taxon>
        <taxon>Pezizomycotina</taxon>
        <taxon>Dothideomycetes</taxon>
        <taxon>Pleosporomycetidae</taxon>
        <taxon>Pleosporales</taxon>
        <taxon>Massarineae</taxon>
        <taxon>Didymosphaeriaceae</taxon>
        <taxon>Paraphaeosphaeria</taxon>
    </lineage>
</organism>
<evidence type="ECO:0000259" key="4">
    <source>
        <dbReference type="SMART" id="SM00822"/>
    </source>
</evidence>
<keyword evidence="6" id="KW-1185">Reference proteome</keyword>
<dbReference type="InterPro" id="IPR002347">
    <property type="entry name" value="SDR_fam"/>
</dbReference>
<protein>
    <submittedName>
        <fullName evidence="5">Short-chain dehydrogenase</fullName>
    </submittedName>
</protein>
<dbReference type="PANTHER" id="PTHR24320:SF236">
    <property type="entry name" value="SHORT-CHAIN DEHYDROGENASE-RELATED"/>
    <property type="match status" value="1"/>
</dbReference>
<dbReference type="PRINTS" id="PR00081">
    <property type="entry name" value="GDHRDH"/>
</dbReference>
<evidence type="ECO:0000256" key="3">
    <source>
        <dbReference type="ARBA" id="ARBA00023002"/>
    </source>
</evidence>
<feature type="domain" description="Ketoreductase" evidence="4">
    <location>
        <begin position="30"/>
        <end position="239"/>
    </location>
</feature>
<gene>
    <name evidence="5" type="ORF">PMIN01_05421</name>
</gene>